<accession>A0A1H7B0G8</accession>
<evidence type="ECO:0000313" key="2">
    <source>
        <dbReference type="Proteomes" id="UP000183315"/>
    </source>
</evidence>
<evidence type="ECO:0000313" key="1">
    <source>
        <dbReference type="EMBL" id="SEJ70998.1"/>
    </source>
</evidence>
<keyword evidence="2" id="KW-1185">Reference proteome</keyword>
<dbReference type="RefSeq" id="WP_042216685.1">
    <property type="nucleotide sequence ID" value="NZ_BBLU01000020.1"/>
</dbReference>
<reference evidence="2" key="1">
    <citation type="submission" date="2016-10" db="EMBL/GenBank/DDBJ databases">
        <authorList>
            <person name="Varghese N."/>
        </authorList>
    </citation>
    <scope>NUCLEOTIDE SEQUENCE [LARGE SCALE GENOMIC DNA]</scope>
    <source>
        <strain evidence="2">DSM 24868</strain>
    </source>
</reference>
<dbReference type="EMBL" id="FNZI01000010">
    <property type="protein sequence ID" value="SEJ70998.1"/>
    <property type="molecule type" value="Genomic_DNA"/>
</dbReference>
<protein>
    <recommendedName>
        <fullName evidence="3">3-methyladenine DNA glycosylase</fullName>
    </recommendedName>
</protein>
<organism evidence="1 2">
    <name type="scientific">Demequina mangrovi</name>
    <dbReference type="NCBI Taxonomy" id="1043493"/>
    <lineage>
        <taxon>Bacteria</taxon>
        <taxon>Bacillati</taxon>
        <taxon>Actinomycetota</taxon>
        <taxon>Actinomycetes</taxon>
        <taxon>Micrococcales</taxon>
        <taxon>Demequinaceae</taxon>
        <taxon>Demequina</taxon>
    </lineage>
</organism>
<gene>
    <name evidence="1" type="ORF">SAMN05421637_2766</name>
</gene>
<dbReference type="STRING" id="1043493.SAMN05421637_2766"/>
<proteinExistence type="predicted"/>
<dbReference type="Proteomes" id="UP000183315">
    <property type="component" value="Unassembled WGS sequence"/>
</dbReference>
<evidence type="ECO:0008006" key="3">
    <source>
        <dbReference type="Google" id="ProtNLM"/>
    </source>
</evidence>
<sequence length="292" mass="32513">MTILGSPTLARTEWRPLAQAHEEAADALTAGRRRRAGRGESHAIEDFLYDYYSTRPAQLRRWHPGAGVVLEDALEHAGWKLYRTDAGRTQVDVPAFMAARGSAVDFVERLLRATADRPARLGCFGMHEWAMAYRAGEDIRHPLPLRLGQDGTDAVVESHPIACSHFDAFRFFTPEAVPLNRIQPTRATQIDLEQPGCLHATMDLFKWSAKLTPAVPSALQLEAFALALDVRQVDMQASPYDVSGFGLPAIAVETPEGKREYVERQRDFAARGAALRARILDAITHLRELAEY</sequence>
<name>A0A1H7B0G8_9MICO</name>
<dbReference type="eggNOG" id="ENOG502Z7SZ">
    <property type="taxonomic scope" value="Bacteria"/>
</dbReference>
<dbReference type="OrthoDB" id="9790578at2"/>
<dbReference type="AlphaFoldDB" id="A0A1H7B0G8"/>